<sequence>MRPLALKEGATAQSLIYGALREALMSGYFRPGEEISLRKAAFVLGTSVTPVREALRQLQSDGALEVFGGNRVLRVPIPTDAELLDIRDIRINLEGFAAALAISEGNPPQMRLINNAFDLMQRAAETDDVDMYLENNWRFHSLIYGAAGRPVLLSLIEAMWVRIGPLIRLAVIRPYHFDSSMDSHRAALEALREGNAEALRNAIVRDIRDAANDLKRTVLGWHAENTLNPNEND</sequence>
<dbReference type="SUPFAM" id="SSF46785">
    <property type="entry name" value="Winged helix' DNA-binding domain"/>
    <property type="match status" value="1"/>
</dbReference>
<dbReference type="PANTHER" id="PTHR43537">
    <property type="entry name" value="TRANSCRIPTIONAL REGULATOR, GNTR FAMILY"/>
    <property type="match status" value="1"/>
</dbReference>
<dbReference type="Gene3D" id="1.10.10.10">
    <property type="entry name" value="Winged helix-like DNA-binding domain superfamily/Winged helix DNA-binding domain"/>
    <property type="match status" value="1"/>
</dbReference>
<dbReference type="Proteomes" id="UP000298631">
    <property type="component" value="Chromosome"/>
</dbReference>
<evidence type="ECO:0000313" key="6">
    <source>
        <dbReference type="Proteomes" id="UP000298631"/>
    </source>
</evidence>
<dbReference type="InterPro" id="IPR011711">
    <property type="entry name" value="GntR_C"/>
</dbReference>
<accession>A0A4P8EDY9</accession>
<evidence type="ECO:0000256" key="1">
    <source>
        <dbReference type="ARBA" id="ARBA00023015"/>
    </source>
</evidence>
<dbReference type="Pfam" id="PF00392">
    <property type="entry name" value="GntR"/>
    <property type="match status" value="1"/>
</dbReference>
<proteinExistence type="predicted"/>
<dbReference type="GO" id="GO:0003677">
    <property type="term" value="F:DNA binding"/>
    <property type="evidence" value="ECO:0007669"/>
    <property type="project" value="UniProtKB-KW"/>
</dbReference>
<gene>
    <name evidence="5" type="ORF">EOK75_03870</name>
</gene>
<dbReference type="EMBL" id="CP039964">
    <property type="protein sequence ID" value="QCO54998.1"/>
    <property type="molecule type" value="Genomic_DNA"/>
</dbReference>
<keyword evidence="1" id="KW-0805">Transcription regulation</keyword>
<organism evidence="5 6">
    <name type="scientific">Pseudorhodobacter turbinis</name>
    <dbReference type="NCBI Taxonomy" id="2500533"/>
    <lineage>
        <taxon>Bacteria</taxon>
        <taxon>Pseudomonadati</taxon>
        <taxon>Pseudomonadota</taxon>
        <taxon>Alphaproteobacteria</taxon>
        <taxon>Rhodobacterales</taxon>
        <taxon>Paracoccaceae</taxon>
        <taxon>Pseudorhodobacter</taxon>
    </lineage>
</organism>
<dbReference type="SMART" id="SM00895">
    <property type="entry name" value="FCD"/>
    <property type="match status" value="1"/>
</dbReference>
<dbReference type="Pfam" id="PF07729">
    <property type="entry name" value="FCD"/>
    <property type="match status" value="1"/>
</dbReference>
<keyword evidence="6" id="KW-1185">Reference proteome</keyword>
<dbReference type="InterPro" id="IPR036390">
    <property type="entry name" value="WH_DNA-bd_sf"/>
</dbReference>
<keyword evidence="3" id="KW-0804">Transcription</keyword>
<evidence type="ECO:0000256" key="2">
    <source>
        <dbReference type="ARBA" id="ARBA00023125"/>
    </source>
</evidence>
<dbReference type="InterPro" id="IPR008920">
    <property type="entry name" value="TF_FadR/GntR_C"/>
</dbReference>
<dbReference type="SUPFAM" id="SSF48008">
    <property type="entry name" value="GntR ligand-binding domain-like"/>
    <property type="match status" value="1"/>
</dbReference>
<feature type="domain" description="HTH gntR-type" evidence="4">
    <location>
        <begin position="10"/>
        <end position="78"/>
    </location>
</feature>
<evidence type="ECO:0000259" key="4">
    <source>
        <dbReference type="PROSITE" id="PS50949"/>
    </source>
</evidence>
<dbReference type="PANTHER" id="PTHR43537:SF39">
    <property type="entry name" value="HTH-TYPE TRANSCRIPTIONAL REGULATOR MCBR"/>
    <property type="match status" value="1"/>
</dbReference>
<dbReference type="KEGG" id="pseb:EOK75_03870"/>
<protein>
    <submittedName>
        <fullName evidence="5">GntR family transcriptional regulator</fullName>
    </submittedName>
</protein>
<keyword evidence="2" id="KW-0238">DNA-binding</keyword>
<dbReference type="InterPro" id="IPR036388">
    <property type="entry name" value="WH-like_DNA-bd_sf"/>
</dbReference>
<dbReference type="GO" id="GO:0003700">
    <property type="term" value="F:DNA-binding transcription factor activity"/>
    <property type="evidence" value="ECO:0007669"/>
    <property type="project" value="InterPro"/>
</dbReference>
<dbReference type="SMART" id="SM00345">
    <property type="entry name" value="HTH_GNTR"/>
    <property type="match status" value="1"/>
</dbReference>
<dbReference type="AlphaFoldDB" id="A0A4P8EDY9"/>
<evidence type="ECO:0000313" key="5">
    <source>
        <dbReference type="EMBL" id="QCO54998.1"/>
    </source>
</evidence>
<dbReference type="Gene3D" id="1.20.120.530">
    <property type="entry name" value="GntR ligand-binding domain-like"/>
    <property type="match status" value="1"/>
</dbReference>
<dbReference type="InterPro" id="IPR000524">
    <property type="entry name" value="Tscrpt_reg_HTH_GntR"/>
</dbReference>
<dbReference type="PROSITE" id="PS50949">
    <property type="entry name" value="HTH_GNTR"/>
    <property type="match status" value="1"/>
</dbReference>
<dbReference type="OrthoDB" id="9815654at2"/>
<reference evidence="5 6" key="1">
    <citation type="submission" date="2019-05" db="EMBL/GenBank/DDBJ databases">
        <title>Pseudorhodobacter turbinis sp. nov., isolated from the gut of the Korean turban shell.</title>
        <authorList>
            <person name="Jeong Y.-S."/>
            <person name="Kang W.-R."/>
            <person name="Bae J.-W."/>
        </authorList>
    </citation>
    <scope>NUCLEOTIDE SEQUENCE [LARGE SCALE GENOMIC DNA]</scope>
    <source>
        <strain evidence="5 6">S12M18</strain>
    </source>
</reference>
<evidence type="ECO:0000256" key="3">
    <source>
        <dbReference type="ARBA" id="ARBA00023163"/>
    </source>
</evidence>
<name>A0A4P8EDY9_9RHOB</name>